<evidence type="ECO:0000256" key="1">
    <source>
        <dbReference type="SAM" id="MobiDB-lite"/>
    </source>
</evidence>
<comment type="caution">
    <text evidence="2">The sequence shown here is derived from an EMBL/GenBank/DDBJ whole genome shotgun (WGS) entry which is preliminary data.</text>
</comment>
<accession>A0A5B7EGE8</accession>
<dbReference type="AlphaFoldDB" id="A0A5B7EGE8"/>
<proteinExistence type="predicted"/>
<gene>
    <name evidence="2" type="ORF">E2C01_025776</name>
</gene>
<feature type="region of interest" description="Disordered" evidence="1">
    <location>
        <begin position="1"/>
        <end position="25"/>
    </location>
</feature>
<feature type="compositionally biased region" description="Basic residues" evidence="1">
    <location>
        <begin position="14"/>
        <end position="25"/>
    </location>
</feature>
<reference evidence="2 3" key="1">
    <citation type="submission" date="2019-05" db="EMBL/GenBank/DDBJ databases">
        <title>Another draft genome of Portunus trituberculatus and its Hox gene families provides insights of decapod evolution.</title>
        <authorList>
            <person name="Jeong J.-H."/>
            <person name="Song I."/>
            <person name="Kim S."/>
            <person name="Choi T."/>
            <person name="Kim D."/>
            <person name="Ryu S."/>
            <person name="Kim W."/>
        </authorList>
    </citation>
    <scope>NUCLEOTIDE SEQUENCE [LARGE SCALE GENOMIC DNA]</scope>
    <source>
        <tissue evidence="2">Muscle</tissue>
    </source>
</reference>
<keyword evidence="3" id="KW-1185">Reference proteome</keyword>
<dbReference type="Proteomes" id="UP000324222">
    <property type="component" value="Unassembled WGS sequence"/>
</dbReference>
<protein>
    <submittedName>
        <fullName evidence="2">Uncharacterized protein</fullName>
    </submittedName>
</protein>
<evidence type="ECO:0000313" key="2">
    <source>
        <dbReference type="EMBL" id="MPC32465.1"/>
    </source>
</evidence>
<name>A0A5B7EGE8_PORTR</name>
<dbReference type="EMBL" id="VSRR010002631">
    <property type="protein sequence ID" value="MPC32465.1"/>
    <property type="molecule type" value="Genomic_DNA"/>
</dbReference>
<sequence>MEGTVYLIPPNTRQGHHNSRRGTRSFHHSATAAFRKSRWEPHSEIRAAGNYLGDQAILKKSITFGSERNKEVLQSRPPLSAPHHSRPFNTSSLPTNLPCCLLPTLLVLLVGFLFASCPTISAFHYPEHLNSLPPRPSTLQNN</sequence>
<organism evidence="2 3">
    <name type="scientific">Portunus trituberculatus</name>
    <name type="common">Swimming crab</name>
    <name type="synonym">Neptunus trituberculatus</name>
    <dbReference type="NCBI Taxonomy" id="210409"/>
    <lineage>
        <taxon>Eukaryota</taxon>
        <taxon>Metazoa</taxon>
        <taxon>Ecdysozoa</taxon>
        <taxon>Arthropoda</taxon>
        <taxon>Crustacea</taxon>
        <taxon>Multicrustacea</taxon>
        <taxon>Malacostraca</taxon>
        <taxon>Eumalacostraca</taxon>
        <taxon>Eucarida</taxon>
        <taxon>Decapoda</taxon>
        <taxon>Pleocyemata</taxon>
        <taxon>Brachyura</taxon>
        <taxon>Eubrachyura</taxon>
        <taxon>Portunoidea</taxon>
        <taxon>Portunidae</taxon>
        <taxon>Portuninae</taxon>
        <taxon>Portunus</taxon>
    </lineage>
</organism>
<evidence type="ECO:0000313" key="3">
    <source>
        <dbReference type="Proteomes" id="UP000324222"/>
    </source>
</evidence>